<organism evidence="4 5">
    <name type="scientific">Pseudomonas syringae pv. actinidiae</name>
    <dbReference type="NCBI Taxonomy" id="103796"/>
    <lineage>
        <taxon>Bacteria</taxon>
        <taxon>Pseudomonadati</taxon>
        <taxon>Pseudomonadota</taxon>
        <taxon>Gammaproteobacteria</taxon>
        <taxon>Pseudomonadales</taxon>
        <taxon>Pseudomonadaceae</taxon>
        <taxon>Pseudomonas</taxon>
        <taxon>Pseudomonas syringae</taxon>
    </lineage>
</organism>
<feature type="non-terminal residue" evidence="4">
    <location>
        <position position="1"/>
    </location>
</feature>
<feature type="domain" description="Phytochrome central region" evidence="3">
    <location>
        <begin position="2"/>
        <end position="98"/>
    </location>
</feature>
<dbReference type="InterPro" id="IPR003661">
    <property type="entry name" value="HisK_dim/P_dom"/>
</dbReference>
<sequence>SVYPPAEGYQAVASGVLAMTLPKPVDNGVIWFRPEVKQSVQWSGDPNKPLSLDASDSIVRLRPRTSFEIWKVEMTGIAIKWSHGDVFAANDLRRSALENDLARQVSKEQQAVRARDELVAVVSHDLRNP</sequence>
<dbReference type="EMBL" id="RBRB01000433">
    <property type="protein sequence ID" value="RMQ23465.1"/>
    <property type="molecule type" value="Genomic_DNA"/>
</dbReference>
<evidence type="ECO:0000256" key="2">
    <source>
        <dbReference type="ARBA" id="ARBA00012438"/>
    </source>
</evidence>
<dbReference type="GO" id="GO:0006355">
    <property type="term" value="P:regulation of DNA-templated transcription"/>
    <property type="evidence" value="ECO:0007669"/>
    <property type="project" value="InterPro"/>
</dbReference>
<comment type="catalytic activity">
    <reaction evidence="1">
        <text>ATP + protein L-histidine = ADP + protein N-phospho-L-histidine.</text>
        <dbReference type="EC" id="2.7.13.3"/>
    </reaction>
</comment>
<accession>A0A3M4K2R1</accession>
<proteinExistence type="predicted"/>
<dbReference type="InterPro" id="IPR043150">
    <property type="entry name" value="Phytochrome_PHY_sf"/>
</dbReference>
<dbReference type="GO" id="GO:0000155">
    <property type="term" value="F:phosphorelay sensor kinase activity"/>
    <property type="evidence" value="ECO:0007669"/>
    <property type="project" value="InterPro"/>
</dbReference>
<comment type="caution">
    <text evidence="4">The sequence shown here is derived from an EMBL/GenBank/DDBJ whole genome shotgun (WGS) entry which is preliminary data.</text>
</comment>
<evidence type="ECO:0000313" key="5">
    <source>
        <dbReference type="Proteomes" id="UP000273140"/>
    </source>
</evidence>
<dbReference type="Proteomes" id="UP000273140">
    <property type="component" value="Unassembled WGS sequence"/>
</dbReference>
<evidence type="ECO:0000313" key="4">
    <source>
        <dbReference type="EMBL" id="RMQ23465.1"/>
    </source>
</evidence>
<reference evidence="4 5" key="1">
    <citation type="submission" date="2018-08" db="EMBL/GenBank/DDBJ databases">
        <title>Recombination of ecologically and evolutionarily significant loci maintains genetic cohesion in the Pseudomonas syringae species complex.</title>
        <authorList>
            <person name="Dillon M."/>
            <person name="Thakur S."/>
            <person name="Almeida R.N.D."/>
            <person name="Weir B.S."/>
            <person name="Guttman D.S."/>
        </authorList>
    </citation>
    <scope>NUCLEOTIDE SEQUENCE [LARGE SCALE GENOMIC DNA]</scope>
    <source>
        <strain evidence="4 5">ICMP 19074</strain>
    </source>
</reference>
<dbReference type="AlphaFoldDB" id="A0A3M4K2R1"/>
<evidence type="ECO:0000256" key="1">
    <source>
        <dbReference type="ARBA" id="ARBA00000085"/>
    </source>
</evidence>
<dbReference type="InterPro" id="IPR036097">
    <property type="entry name" value="HisK_dim/P_sf"/>
</dbReference>
<dbReference type="CDD" id="cd00082">
    <property type="entry name" value="HisKA"/>
    <property type="match status" value="1"/>
</dbReference>
<dbReference type="GO" id="GO:0009584">
    <property type="term" value="P:detection of visible light"/>
    <property type="evidence" value="ECO:0007669"/>
    <property type="project" value="InterPro"/>
</dbReference>
<name>A0A3M4K2R1_PSESF</name>
<keyword evidence="4" id="KW-0418">Kinase</keyword>
<dbReference type="InterPro" id="IPR013515">
    <property type="entry name" value="Phytochrome_cen-reg"/>
</dbReference>
<dbReference type="SUPFAM" id="SSF47384">
    <property type="entry name" value="Homodimeric domain of signal transducing histidine kinase"/>
    <property type="match status" value="1"/>
</dbReference>
<dbReference type="SUPFAM" id="SSF55781">
    <property type="entry name" value="GAF domain-like"/>
    <property type="match status" value="1"/>
</dbReference>
<keyword evidence="4" id="KW-0808">Transferase</keyword>
<protein>
    <recommendedName>
        <fullName evidence="2">histidine kinase</fullName>
        <ecNumber evidence="2">2.7.13.3</ecNumber>
    </recommendedName>
</protein>
<dbReference type="Gene3D" id="3.30.450.270">
    <property type="match status" value="1"/>
</dbReference>
<feature type="non-terminal residue" evidence="4">
    <location>
        <position position="129"/>
    </location>
</feature>
<dbReference type="EC" id="2.7.13.3" evidence="2"/>
<gene>
    <name evidence="4" type="ORF">ALQ07_05094</name>
</gene>
<dbReference type="Pfam" id="PF00360">
    <property type="entry name" value="PHY"/>
    <property type="match status" value="1"/>
</dbReference>
<evidence type="ECO:0000259" key="3">
    <source>
        <dbReference type="Pfam" id="PF00360"/>
    </source>
</evidence>